<dbReference type="Gene3D" id="1.10.8.20">
    <property type="entry name" value="N-terminal domain of phosphatidylinositol transfer protein sec14p"/>
    <property type="match status" value="1"/>
</dbReference>
<dbReference type="AlphaFoldDB" id="A0A3Q0IT56"/>
<dbReference type="SMART" id="SM01100">
    <property type="entry name" value="CRAL_TRIO_N"/>
    <property type="match status" value="1"/>
</dbReference>
<dbReference type="STRING" id="121845.A0A3Q0IT56"/>
<dbReference type="Pfam" id="PF00650">
    <property type="entry name" value="CRAL_TRIO"/>
    <property type="match status" value="1"/>
</dbReference>
<dbReference type="PROSITE" id="PS50191">
    <property type="entry name" value="CRAL_TRIO"/>
    <property type="match status" value="1"/>
</dbReference>
<name>A0A3Q0IT56_DIACI</name>
<dbReference type="Proteomes" id="UP000079169">
    <property type="component" value="Unplaced"/>
</dbReference>
<dbReference type="SUPFAM" id="SSF52087">
    <property type="entry name" value="CRAL/TRIO domain"/>
    <property type="match status" value="1"/>
</dbReference>
<dbReference type="GO" id="GO:0016020">
    <property type="term" value="C:membrane"/>
    <property type="evidence" value="ECO:0007669"/>
    <property type="project" value="TreeGrafter"/>
</dbReference>
<accession>A0A3Q0IT56</accession>
<dbReference type="PANTHER" id="PTHR10174">
    <property type="entry name" value="ALPHA-TOCOPHEROL TRANSFER PROTEIN-RELATED"/>
    <property type="match status" value="1"/>
</dbReference>
<proteinExistence type="predicted"/>
<dbReference type="SMART" id="SM00516">
    <property type="entry name" value="SEC14"/>
    <property type="match status" value="1"/>
</dbReference>
<organism evidence="2 3">
    <name type="scientific">Diaphorina citri</name>
    <name type="common">Asian citrus psyllid</name>
    <dbReference type="NCBI Taxonomy" id="121845"/>
    <lineage>
        <taxon>Eukaryota</taxon>
        <taxon>Metazoa</taxon>
        <taxon>Ecdysozoa</taxon>
        <taxon>Arthropoda</taxon>
        <taxon>Hexapoda</taxon>
        <taxon>Insecta</taxon>
        <taxon>Pterygota</taxon>
        <taxon>Neoptera</taxon>
        <taxon>Paraneoptera</taxon>
        <taxon>Hemiptera</taxon>
        <taxon>Sternorrhyncha</taxon>
        <taxon>Psylloidea</taxon>
        <taxon>Psyllidae</taxon>
        <taxon>Diaphorininae</taxon>
        <taxon>Diaphorina</taxon>
    </lineage>
</organism>
<evidence type="ECO:0000313" key="2">
    <source>
        <dbReference type="Proteomes" id="UP000079169"/>
    </source>
</evidence>
<dbReference type="Gene3D" id="3.40.525.10">
    <property type="entry name" value="CRAL-TRIO lipid binding domain"/>
    <property type="match status" value="1"/>
</dbReference>
<dbReference type="GO" id="GO:1902936">
    <property type="term" value="F:phosphatidylinositol bisphosphate binding"/>
    <property type="evidence" value="ECO:0007669"/>
    <property type="project" value="TreeGrafter"/>
</dbReference>
<keyword evidence="2" id="KW-1185">Reference proteome</keyword>
<protein>
    <submittedName>
        <fullName evidence="3">Alpha-tocopherol transfer protein-like</fullName>
    </submittedName>
</protein>
<dbReference type="RefSeq" id="XP_026679452.1">
    <property type="nucleotide sequence ID" value="XM_026823651.1"/>
</dbReference>
<evidence type="ECO:0000313" key="3">
    <source>
        <dbReference type="RefSeq" id="XP_026679452.1"/>
    </source>
</evidence>
<dbReference type="SUPFAM" id="SSF46938">
    <property type="entry name" value="CRAL/TRIO N-terminal domain"/>
    <property type="match status" value="1"/>
</dbReference>
<dbReference type="InterPro" id="IPR036273">
    <property type="entry name" value="CRAL/TRIO_N_dom_sf"/>
</dbReference>
<dbReference type="PaxDb" id="121845-A0A3Q0IT56"/>
<dbReference type="CDD" id="cd00170">
    <property type="entry name" value="SEC14"/>
    <property type="match status" value="1"/>
</dbReference>
<dbReference type="InterPro" id="IPR001251">
    <property type="entry name" value="CRAL-TRIO_dom"/>
</dbReference>
<gene>
    <name evidence="3" type="primary">LOC103509268</name>
</gene>
<dbReference type="PRINTS" id="PR00180">
    <property type="entry name" value="CRETINALDHBP"/>
</dbReference>
<sequence length="379" mass="43906">MTKDRKPEELSVETSVSKQGLQIAKAELREDESTREDALIQLRQWITKNSRIQTCRLDARFLLRFLRSKKFSVPMAEEALERYILLRNTYGDLAFSKLDPKNPTMQELLKLGYLFATPKRDKLGRRVIIARPGVFNPHKYTNSHMLQIHGMTYETLMEDEENQVRGFVHFNDGAGVSFPHLTLFTPKEAVRIVKNGERTLPMRHKEIHIINCHPSVKYALDFGLNLVSEKIRKRIKLYSSLEEAHNHIDKSLLPKEYGGEMPMAQMIELKRFVKSPQTVSGDIFRENIIQRIYPHEAVHQRNFYGADGGRVRRTRSFLTSIQNADKTKKPTRDEIAALDMDYCGVFRSYNEHATQPNPEHTVLVKATSDWFKGFRTCGI</sequence>
<dbReference type="OMA" id="HIINCHP"/>
<evidence type="ECO:0000259" key="1">
    <source>
        <dbReference type="PROSITE" id="PS50191"/>
    </source>
</evidence>
<dbReference type="KEGG" id="dci:103509268"/>
<dbReference type="PANTHER" id="PTHR10174:SF208">
    <property type="entry name" value="CRAL-TRIO DOMAIN-CONTAINING PROTEIN DDB_G0278031"/>
    <property type="match status" value="1"/>
</dbReference>
<dbReference type="GeneID" id="103509268"/>
<dbReference type="InterPro" id="IPR011074">
    <property type="entry name" value="CRAL/TRIO_N_dom"/>
</dbReference>
<feature type="domain" description="CRAL-TRIO" evidence="1">
    <location>
        <begin position="101"/>
        <end position="265"/>
    </location>
</feature>
<reference evidence="3" key="1">
    <citation type="submission" date="2025-08" db="UniProtKB">
        <authorList>
            <consortium name="RefSeq"/>
        </authorList>
    </citation>
    <scope>IDENTIFICATION</scope>
</reference>
<dbReference type="InterPro" id="IPR036865">
    <property type="entry name" value="CRAL-TRIO_dom_sf"/>
</dbReference>